<gene>
    <name evidence="2" type="ORF">CPOL0286_LOCUS6419</name>
</gene>
<feature type="compositionally biased region" description="Basic and acidic residues" evidence="1">
    <location>
        <begin position="12"/>
        <end position="31"/>
    </location>
</feature>
<protein>
    <submittedName>
        <fullName evidence="2">Uncharacterized protein</fullName>
    </submittedName>
</protein>
<evidence type="ECO:0000313" key="2">
    <source>
        <dbReference type="EMBL" id="CAE2210168.1"/>
    </source>
</evidence>
<name>A0A7S4HV90_9EUKA</name>
<feature type="compositionally biased region" description="Polar residues" evidence="1">
    <location>
        <begin position="102"/>
        <end position="111"/>
    </location>
</feature>
<reference evidence="2" key="1">
    <citation type="submission" date="2021-01" db="EMBL/GenBank/DDBJ databases">
        <authorList>
            <person name="Corre E."/>
            <person name="Pelletier E."/>
            <person name="Niang G."/>
            <person name="Scheremetjew M."/>
            <person name="Finn R."/>
            <person name="Kale V."/>
            <person name="Holt S."/>
            <person name="Cochrane G."/>
            <person name="Meng A."/>
            <person name="Brown T."/>
            <person name="Cohen L."/>
        </authorList>
    </citation>
    <scope>NUCLEOTIDE SEQUENCE</scope>
    <source>
        <strain evidence="2">UIO037</strain>
    </source>
</reference>
<evidence type="ECO:0000256" key="1">
    <source>
        <dbReference type="SAM" id="MobiDB-lite"/>
    </source>
</evidence>
<accession>A0A7S4HV90</accession>
<organism evidence="2">
    <name type="scientific">Prymnesium polylepis</name>
    <dbReference type="NCBI Taxonomy" id="72548"/>
    <lineage>
        <taxon>Eukaryota</taxon>
        <taxon>Haptista</taxon>
        <taxon>Haptophyta</taxon>
        <taxon>Prymnesiophyceae</taxon>
        <taxon>Prymnesiales</taxon>
        <taxon>Prymnesiaceae</taxon>
        <taxon>Prymnesium</taxon>
    </lineage>
</organism>
<dbReference type="EMBL" id="HBKO01014182">
    <property type="protein sequence ID" value="CAE2210168.1"/>
    <property type="molecule type" value="Transcribed_RNA"/>
</dbReference>
<dbReference type="AlphaFoldDB" id="A0A7S4HV90"/>
<sequence length="177" mass="18676">MGARVGAFGLHTGDRDQPNPRRRESSHESHASVRRHACSGSAPAHLTSLAPTARRGGGAAHGHASDSDDEQREAPAADTTTISDHHLRHASPARTACAPATRSRSATPHFTLFTSTAARAQRQHRRRQPPGPIWPDLAAVGALRSAACVHAHAARRPVPSALAMALVAMACGQLKRT</sequence>
<feature type="region of interest" description="Disordered" evidence="1">
    <location>
        <begin position="1"/>
        <end position="111"/>
    </location>
</feature>
<proteinExistence type="predicted"/>